<sequence length="91" mass="10827">MIIRYNYNILLIKSHYYLDLPRYKKIKDSILKNIGNAIKTQMLFHNPKSKEKVSIGFQLCIDYPINSSLLSFKGIFHWTQILQPTYPIHKQ</sequence>
<dbReference type="EMBL" id="CAJJDM010000052">
    <property type="protein sequence ID" value="CAD8074231.1"/>
    <property type="molecule type" value="Genomic_DNA"/>
</dbReference>
<gene>
    <name evidence="1" type="ORF">PPRIM_AZ9-3.1.T0520144</name>
</gene>
<name>A0A8S1M8Q7_PARPR</name>
<organism evidence="1 2">
    <name type="scientific">Paramecium primaurelia</name>
    <dbReference type="NCBI Taxonomy" id="5886"/>
    <lineage>
        <taxon>Eukaryota</taxon>
        <taxon>Sar</taxon>
        <taxon>Alveolata</taxon>
        <taxon>Ciliophora</taxon>
        <taxon>Intramacronucleata</taxon>
        <taxon>Oligohymenophorea</taxon>
        <taxon>Peniculida</taxon>
        <taxon>Parameciidae</taxon>
        <taxon>Paramecium</taxon>
    </lineage>
</organism>
<proteinExistence type="predicted"/>
<accession>A0A8S1M8Q7</accession>
<evidence type="ECO:0000313" key="1">
    <source>
        <dbReference type="EMBL" id="CAD8074231.1"/>
    </source>
</evidence>
<comment type="caution">
    <text evidence="1">The sequence shown here is derived from an EMBL/GenBank/DDBJ whole genome shotgun (WGS) entry which is preliminary data.</text>
</comment>
<dbReference type="Proteomes" id="UP000688137">
    <property type="component" value="Unassembled WGS sequence"/>
</dbReference>
<dbReference type="AlphaFoldDB" id="A0A8S1M8Q7"/>
<protein>
    <submittedName>
        <fullName evidence="1">Uncharacterized protein</fullName>
    </submittedName>
</protein>
<evidence type="ECO:0000313" key="2">
    <source>
        <dbReference type="Proteomes" id="UP000688137"/>
    </source>
</evidence>
<reference evidence="1" key="1">
    <citation type="submission" date="2021-01" db="EMBL/GenBank/DDBJ databases">
        <authorList>
            <consortium name="Genoscope - CEA"/>
            <person name="William W."/>
        </authorList>
    </citation>
    <scope>NUCLEOTIDE SEQUENCE</scope>
</reference>
<keyword evidence="2" id="KW-1185">Reference proteome</keyword>